<sequence>MADSALDALLQSSMTDGKFTAGEKNQLLQWLDDHGATLADLNGVRSRAFELAESAVDSLGAAAVFAWLKEVVKALAQRQSRLEKPGISADQIESALFVAPDQDCPGAILRAMRDCRQSLDIAVFTITDDRLSDGILDAKRRGVAVRILTDNEKMHDPGSDIARFEQAGIPVRIDSTAFHMHHKFAIFDDCRILTGSYNWTRGAAQNNEEHFIITNDPTLVTGLRRTFDDLWAKLA</sequence>
<dbReference type="GO" id="GO:0006793">
    <property type="term" value="P:phosphorus metabolic process"/>
    <property type="evidence" value="ECO:0007669"/>
    <property type="project" value="UniProtKB-ARBA"/>
</dbReference>
<keyword evidence="8" id="KW-0540">Nuclease</keyword>
<keyword evidence="9" id="KW-1185">Reference proteome</keyword>
<dbReference type="EC" id="3.1.4.4" evidence="3"/>
<dbReference type="GO" id="GO:0016891">
    <property type="term" value="F:RNA endonuclease activity producing 5'-phosphomonoesters, hydrolytic mechanism"/>
    <property type="evidence" value="ECO:0007669"/>
    <property type="project" value="TreeGrafter"/>
</dbReference>
<evidence type="ECO:0000259" key="7">
    <source>
        <dbReference type="PROSITE" id="PS50035"/>
    </source>
</evidence>
<dbReference type="EMBL" id="LR593887">
    <property type="protein sequence ID" value="VTS02578.1"/>
    <property type="molecule type" value="Genomic_DNA"/>
</dbReference>
<dbReference type="GO" id="GO:0004630">
    <property type="term" value="F:phospholipase D activity"/>
    <property type="evidence" value="ECO:0007669"/>
    <property type="project" value="UniProtKB-EC"/>
</dbReference>
<comment type="catalytic activity">
    <reaction evidence="1">
        <text>a 1,2-diacyl-sn-glycero-3-phosphocholine + H2O = a 1,2-diacyl-sn-glycero-3-phosphate + choline + H(+)</text>
        <dbReference type="Rhea" id="RHEA:14445"/>
        <dbReference type="ChEBI" id="CHEBI:15354"/>
        <dbReference type="ChEBI" id="CHEBI:15377"/>
        <dbReference type="ChEBI" id="CHEBI:15378"/>
        <dbReference type="ChEBI" id="CHEBI:57643"/>
        <dbReference type="ChEBI" id="CHEBI:58608"/>
        <dbReference type="EC" id="3.1.4.4"/>
    </reaction>
</comment>
<dbReference type="PANTHER" id="PTHR43856">
    <property type="entry name" value="CARDIOLIPIN HYDROLASE"/>
    <property type="match status" value="1"/>
</dbReference>
<dbReference type="CDD" id="cd09171">
    <property type="entry name" value="PLDc_vPLD6_like"/>
    <property type="match status" value="1"/>
</dbReference>
<evidence type="ECO:0000313" key="8">
    <source>
        <dbReference type="EMBL" id="VIP02830.1"/>
    </source>
</evidence>
<reference evidence="8" key="1">
    <citation type="submission" date="2019-04" db="EMBL/GenBank/DDBJ databases">
        <authorList>
            <consortium name="Science for Life Laboratories"/>
        </authorList>
    </citation>
    <scope>NUCLEOTIDE SEQUENCE</scope>
    <source>
        <strain evidence="8">MBLW1</strain>
    </source>
</reference>
<evidence type="ECO:0000256" key="5">
    <source>
        <dbReference type="ARBA" id="ARBA00022963"/>
    </source>
</evidence>
<keyword evidence="5" id="KW-0442">Lipid degradation</keyword>
<dbReference type="EMBL" id="LR586016">
    <property type="protein sequence ID" value="VIP02830.1"/>
    <property type="molecule type" value="Genomic_DNA"/>
</dbReference>
<dbReference type="InParanoid" id="A0A6C2YML0"/>
<dbReference type="PANTHER" id="PTHR43856:SF1">
    <property type="entry name" value="MITOCHONDRIAL CARDIOLIPIN HYDROLASE"/>
    <property type="match status" value="1"/>
</dbReference>
<feature type="domain" description="PLD phosphodiesterase" evidence="7">
    <location>
        <begin position="176"/>
        <end position="203"/>
    </location>
</feature>
<evidence type="ECO:0000256" key="4">
    <source>
        <dbReference type="ARBA" id="ARBA00022801"/>
    </source>
</evidence>
<dbReference type="Gene3D" id="3.30.870.10">
    <property type="entry name" value="Endonuclease Chain A"/>
    <property type="match status" value="1"/>
</dbReference>
<dbReference type="SUPFAM" id="SSF56024">
    <property type="entry name" value="Phospholipase D/nuclease"/>
    <property type="match status" value="1"/>
</dbReference>
<evidence type="ECO:0000256" key="6">
    <source>
        <dbReference type="ARBA" id="ARBA00023098"/>
    </source>
</evidence>
<dbReference type="RefSeq" id="WP_162657964.1">
    <property type="nucleotide sequence ID" value="NZ_LR593887.1"/>
</dbReference>
<dbReference type="AlphaFoldDB" id="A0A6C2YML0"/>
<evidence type="ECO:0000256" key="2">
    <source>
        <dbReference type="ARBA" id="ARBA00008664"/>
    </source>
</evidence>
<keyword evidence="4" id="KW-0378">Hydrolase</keyword>
<dbReference type="Proteomes" id="UP000464378">
    <property type="component" value="Chromosome"/>
</dbReference>
<protein>
    <recommendedName>
        <fullName evidence="3">phospholipase D</fullName>
        <ecNumber evidence="3">3.1.4.4</ecNumber>
    </recommendedName>
</protein>
<dbReference type="InterPro" id="IPR001736">
    <property type="entry name" value="PLipase_D/transphosphatidylase"/>
</dbReference>
<dbReference type="PROSITE" id="PS50035">
    <property type="entry name" value="PLD"/>
    <property type="match status" value="1"/>
</dbReference>
<dbReference type="InterPro" id="IPR051406">
    <property type="entry name" value="PLD_domain"/>
</dbReference>
<name>A0A6C2YML0_9BACT</name>
<dbReference type="GO" id="GO:0016042">
    <property type="term" value="P:lipid catabolic process"/>
    <property type="evidence" value="ECO:0007669"/>
    <property type="project" value="UniProtKB-KW"/>
</dbReference>
<dbReference type="KEGG" id="tim:GMBLW1_11300"/>
<accession>A0A6C2YML0</accession>
<evidence type="ECO:0000313" key="9">
    <source>
        <dbReference type="Proteomes" id="UP000464378"/>
    </source>
</evidence>
<evidence type="ECO:0000256" key="3">
    <source>
        <dbReference type="ARBA" id="ARBA00012027"/>
    </source>
</evidence>
<evidence type="ECO:0000256" key="1">
    <source>
        <dbReference type="ARBA" id="ARBA00000798"/>
    </source>
</evidence>
<comment type="similarity">
    <text evidence="2">Belongs to the phospholipase D family.</text>
</comment>
<dbReference type="Pfam" id="PF13091">
    <property type="entry name" value="PLDc_2"/>
    <property type="match status" value="1"/>
</dbReference>
<keyword evidence="6" id="KW-0443">Lipid metabolism</keyword>
<dbReference type="InterPro" id="IPR025202">
    <property type="entry name" value="PLD-like_dom"/>
</dbReference>
<keyword evidence="8" id="KW-0255">Endonuclease</keyword>
<proteinExistence type="inferred from homology"/>
<gene>
    <name evidence="8" type="ORF">GMBLW1_11300</name>
</gene>
<organism evidence="8">
    <name type="scientific">Tuwongella immobilis</name>
    <dbReference type="NCBI Taxonomy" id="692036"/>
    <lineage>
        <taxon>Bacteria</taxon>
        <taxon>Pseudomonadati</taxon>
        <taxon>Planctomycetota</taxon>
        <taxon>Planctomycetia</taxon>
        <taxon>Gemmatales</taxon>
        <taxon>Gemmataceae</taxon>
        <taxon>Tuwongella</taxon>
    </lineage>
</organism>